<keyword evidence="2" id="KW-1185">Reference proteome</keyword>
<proteinExistence type="predicted"/>
<evidence type="ECO:0000313" key="1">
    <source>
        <dbReference type="EMBL" id="KDO19855.1"/>
    </source>
</evidence>
<dbReference type="EMBL" id="KK583331">
    <property type="protein sequence ID" value="KDO19855.1"/>
    <property type="molecule type" value="Genomic_DNA"/>
</dbReference>
<gene>
    <name evidence="1" type="ORF">SPRG_14885</name>
</gene>
<dbReference type="AlphaFoldDB" id="A0A067BSQ3"/>
<organism evidence="1 2">
    <name type="scientific">Saprolegnia parasitica (strain CBS 223.65)</name>
    <dbReference type="NCBI Taxonomy" id="695850"/>
    <lineage>
        <taxon>Eukaryota</taxon>
        <taxon>Sar</taxon>
        <taxon>Stramenopiles</taxon>
        <taxon>Oomycota</taxon>
        <taxon>Saprolegniomycetes</taxon>
        <taxon>Saprolegniales</taxon>
        <taxon>Saprolegniaceae</taxon>
        <taxon>Saprolegnia</taxon>
    </lineage>
</organism>
<dbReference type="Proteomes" id="UP000030745">
    <property type="component" value="Unassembled WGS sequence"/>
</dbReference>
<protein>
    <submittedName>
        <fullName evidence="1">Uncharacterized protein</fullName>
    </submittedName>
</protein>
<dbReference type="VEuPathDB" id="FungiDB:SPRG_14885"/>
<reference evidence="1 2" key="1">
    <citation type="journal article" date="2013" name="PLoS Genet.">
        <title>Distinctive expansion of potential virulence genes in the genome of the oomycete fish pathogen Saprolegnia parasitica.</title>
        <authorList>
            <person name="Jiang R.H."/>
            <person name="de Bruijn I."/>
            <person name="Haas B.J."/>
            <person name="Belmonte R."/>
            <person name="Lobach L."/>
            <person name="Christie J."/>
            <person name="van den Ackerveken G."/>
            <person name="Bottin A."/>
            <person name="Bulone V."/>
            <person name="Diaz-Moreno S.M."/>
            <person name="Dumas B."/>
            <person name="Fan L."/>
            <person name="Gaulin E."/>
            <person name="Govers F."/>
            <person name="Grenville-Briggs L.J."/>
            <person name="Horner N.R."/>
            <person name="Levin J.Z."/>
            <person name="Mammella M."/>
            <person name="Meijer H.J."/>
            <person name="Morris P."/>
            <person name="Nusbaum C."/>
            <person name="Oome S."/>
            <person name="Phillips A.J."/>
            <person name="van Rooyen D."/>
            <person name="Rzeszutek E."/>
            <person name="Saraiva M."/>
            <person name="Secombes C.J."/>
            <person name="Seidl M.F."/>
            <person name="Snel B."/>
            <person name="Stassen J.H."/>
            <person name="Sykes S."/>
            <person name="Tripathy S."/>
            <person name="van den Berg H."/>
            <person name="Vega-Arreguin J.C."/>
            <person name="Wawra S."/>
            <person name="Young S.K."/>
            <person name="Zeng Q."/>
            <person name="Dieguez-Uribeondo J."/>
            <person name="Russ C."/>
            <person name="Tyler B.M."/>
            <person name="van West P."/>
        </authorList>
    </citation>
    <scope>NUCLEOTIDE SEQUENCE [LARGE SCALE GENOMIC DNA]</scope>
    <source>
        <strain evidence="1 2">CBS 223.65</strain>
    </source>
</reference>
<dbReference type="KEGG" id="spar:SPRG_14885"/>
<dbReference type="GeneID" id="24136668"/>
<sequence length="131" mass="14465">MTAMATFLDALNAQIAAGNLSIPVWMRAQLHIVTFVSFTDDLFEHLKPNAPAHRVAPVWIAPNSLESYHQIGVRLRDVEVHPFIQAAMAAVPEGQHLADTFHLTDKAHQPRPMGGPLGRVAPPAPLRRVLW</sequence>
<dbReference type="RefSeq" id="XP_012209414.1">
    <property type="nucleotide sequence ID" value="XM_012354024.1"/>
</dbReference>
<dbReference type="OrthoDB" id="113557at2759"/>
<name>A0A067BSQ3_SAPPC</name>
<accession>A0A067BSQ3</accession>
<evidence type="ECO:0000313" key="2">
    <source>
        <dbReference type="Proteomes" id="UP000030745"/>
    </source>
</evidence>